<protein>
    <submittedName>
        <fullName evidence="1">Uncharacterized protein</fullName>
    </submittedName>
</protein>
<dbReference type="EMBL" id="UINC01148856">
    <property type="protein sequence ID" value="SVD40990.1"/>
    <property type="molecule type" value="Genomic_DNA"/>
</dbReference>
<sequence length="87" mass="10115">MTARANTGSNLIREWRINALQGRFHIDGHFYERLERFPAVLCDQHGYVLFETREEYENSPYLKIGQKVNVASHIGDISCMPGYIQKN</sequence>
<accession>A0A382V3G5</accession>
<gene>
    <name evidence="1" type="ORF">METZ01_LOCUS393844</name>
</gene>
<organism evidence="1">
    <name type="scientific">marine metagenome</name>
    <dbReference type="NCBI Taxonomy" id="408172"/>
    <lineage>
        <taxon>unclassified sequences</taxon>
        <taxon>metagenomes</taxon>
        <taxon>ecological metagenomes</taxon>
    </lineage>
</organism>
<reference evidence="1" key="1">
    <citation type="submission" date="2018-05" db="EMBL/GenBank/DDBJ databases">
        <authorList>
            <person name="Lanie J.A."/>
            <person name="Ng W.-L."/>
            <person name="Kazmierczak K.M."/>
            <person name="Andrzejewski T.M."/>
            <person name="Davidsen T.M."/>
            <person name="Wayne K.J."/>
            <person name="Tettelin H."/>
            <person name="Glass J.I."/>
            <person name="Rusch D."/>
            <person name="Podicherti R."/>
            <person name="Tsui H.-C.T."/>
            <person name="Winkler M.E."/>
        </authorList>
    </citation>
    <scope>NUCLEOTIDE SEQUENCE</scope>
</reference>
<evidence type="ECO:0000313" key="1">
    <source>
        <dbReference type="EMBL" id="SVD40990.1"/>
    </source>
</evidence>
<name>A0A382V3G5_9ZZZZ</name>
<dbReference type="AlphaFoldDB" id="A0A382V3G5"/>
<proteinExistence type="predicted"/>